<name>A0A8B6CBB1_MYTGA</name>
<feature type="region of interest" description="Disordered" evidence="1">
    <location>
        <begin position="151"/>
        <end position="171"/>
    </location>
</feature>
<evidence type="ECO:0000313" key="3">
    <source>
        <dbReference type="Proteomes" id="UP000596742"/>
    </source>
</evidence>
<dbReference type="OrthoDB" id="6188363at2759"/>
<dbReference type="EMBL" id="UYJE01001437">
    <property type="protein sequence ID" value="VDI02140.1"/>
    <property type="molecule type" value="Genomic_DNA"/>
</dbReference>
<reference evidence="2" key="1">
    <citation type="submission" date="2018-11" db="EMBL/GenBank/DDBJ databases">
        <authorList>
            <person name="Alioto T."/>
            <person name="Alioto T."/>
        </authorList>
    </citation>
    <scope>NUCLEOTIDE SEQUENCE</scope>
</reference>
<protein>
    <submittedName>
        <fullName evidence="2">Uncharacterized protein</fullName>
    </submittedName>
</protein>
<dbReference type="Proteomes" id="UP000596742">
    <property type="component" value="Unassembled WGS sequence"/>
</dbReference>
<proteinExistence type="predicted"/>
<feature type="region of interest" description="Disordered" evidence="1">
    <location>
        <begin position="34"/>
        <end position="68"/>
    </location>
</feature>
<evidence type="ECO:0000313" key="2">
    <source>
        <dbReference type="EMBL" id="VDI02140.1"/>
    </source>
</evidence>
<dbReference type="AlphaFoldDB" id="A0A8B6CBB1"/>
<accession>A0A8B6CBB1</accession>
<comment type="caution">
    <text evidence="2">The sequence shown here is derived from an EMBL/GenBank/DDBJ whole genome shotgun (WGS) entry which is preliminary data.</text>
</comment>
<keyword evidence="3" id="KW-1185">Reference proteome</keyword>
<organism evidence="2 3">
    <name type="scientific">Mytilus galloprovincialis</name>
    <name type="common">Mediterranean mussel</name>
    <dbReference type="NCBI Taxonomy" id="29158"/>
    <lineage>
        <taxon>Eukaryota</taxon>
        <taxon>Metazoa</taxon>
        <taxon>Spiralia</taxon>
        <taxon>Lophotrochozoa</taxon>
        <taxon>Mollusca</taxon>
        <taxon>Bivalvia</taxon>
        <taxon>Autobranchia</taxon>
        <taxon>Pteriomorphia</taxon>
        <taxon>Mytilida</taxon>
        <taxon>Mytiloidea</taxon>
        <taxon>Mytilidae</taxon>
        <taxon>Mytilinae</taxon>
        <taxon>Mytilus</taxon>
    </lineage>
</organism>
<evidence type="ECO:0000256" key="1">
    <source>
        <dbReference type="SAM" id="MobiDB-lite"/>
    </source>
</evidence>
<gene>
    <name evidence="2" type="ORF">MGAL_10B044462</name>
</gene>
<sequence>MYVGIRDKVTNYVLGIKVDEGLNKLLNNSCNISPNSEQFNPSQESHYQQKSFVQPHQYSPNQHSNQPYVTTQRPNHQYPSYEQPVFHNISHVQPSHQYSNAYYQYDHIPNREQEIEINHTVNFHSDLNDDRNICKENLIEILPTEQRNVNNIDHSHSNESYRNDKEVVNRV</sequence>
<feature type="compositionally biased region" description="Basic and acidic residues" evidence="1">
    <location>
        <begin position="153"/>
        <end position="171"/>
    </location>
</feature>